<sequence>MLLELNNIAKFFGADLLFENVNGYVDDGAIIGLVGNNGVGKSTFCNIVTGNDHEFDGMVKRYPGVRIAYFKQMLESSIESEQAVFEYVLGTQEQVLAIERAYQAMLNRLQTEEATSTLLNDFGDIQEAYELNGAGDLLERIEVVLNGLGIYEVLDTTIEGRRNITYYSKLKELSGGERKIVELAVILLNKSANVLILDEPTSHLDMAARAWLEAFIKGFRGSVIIVSHDRHLLNSVATQIWEIQNFSLDTYKGNYDHFEKQKAENLEALRHQYATQKKEMERLESIITAFQHNERNGGNYVTVKLYNATKSRLERFKDNMMSEPPKDRADLSLTLQNIQPKGYTVVKLDHYSFGYEETRPIFDDQTLVITKEDKVALLGANGTGKSTFMKLILAKYALMHNIDPHQYGIADFCKKFKGAITRDNSFYVGPGVKIGYYSQHHSQLPKEQTIRELLWQNEIKDESQFQSIIRRYHFSKDTVDNKKISSLSGGEKSKLQFVLLMLSGANTLLLDEPINHLDIDSMKIVEQVLHDFTGSLIVISHDRYFLSRVINKILYVKNTGIHEFMGTVDEYIDTML</sequence>
<accession>A0A2M7W303</accession>
<keyword evidence="3" id="KW-0175">Coiled coil</keyword>
<evidence type="ECO:0000313" key="6">
    <source>
        <dbReference type="Proteomes" id="UP000228952"/>
    </source>
</evidence>
<dbReference type="SUPFAM" id="SSF52540">
    <property type="entry name" value="P-loop containing nucleoside triphosphate hydrolases"/>
    <property type="match status" value="2"/>
</dbReference>
<dbReference type="PANTHER" id="PTHR42855:SF2">
    <property type="entry name" value="DRUG RESISTANCE ABC TRANSPORTER,ATP-BINDING PROTEIN"/>
    <property type="match status" value="1"/>
</dbReference>
<keyword evidence="2" id="KW-0067">ATP-binding</keyword>
<reference evidence="6" key="1">
    <citation type="submission" date="2017-09" db="EMBL/GenBank/DDBJ databases">
        <title>Depth-based differentiation of microbial function through sediment-hosted aquifers and enrichment of novel symbionts in the deep terrestrial subsurface.</title>
        <authorList>
            <person name="Probst A.J."/>
            <person name="Ladd B."/>
            <person name="Jarett J.K."/>
            <person name="Geller-Mcgrath D.E."/>
            <person name="Sieber C.M.K."/>
            <person name="Emerson J.B."/>
            <person name="Anantharaman K."/>
            <person name="Thomas B.C."/>
            <person name="Malmstrom R."/>
            <person name="Stieglmeier M."/>
            <person name="Klingl A."/>
            <person name="Woyke T."/>
            <person name="Ryan C.M."/>
            <person name="Banfield J.F."/>
        </authorList>
    </citation>
    <scope>NUCLEOTIDE SEQUENCE [LARGE SCALE GENOMIC DNA]</scope>
</reference>
<evidence type="ECO:0000313" key="5">
    <source>
        <dbReference type="EMBL" id="PJA15612.1"/>
    </source>
</evidence>
<evidence type="ECO:0000259" key="4">
    <source>
        <dbReference type="PROSITE" id="PS50893"/>
    </source>
</evidence>
<dbReference type="Pfam" id="PF00005">
    <property type="entry name" value="ABC_tran"/>
    <property type="match status" value="2"/>
</dbReference>
<dbReference type="InterPro" id="IPR032781">
    <property type="entry name" value="ABC_tran_Xtn"/>
</dbReference>
<keyword evidence="1" id="KW-0547">Nucleotide-binding</keyword>
<comment type="caution">
    <text evidence="5">The sequence shown here is derived from an EMBL/GenBank/DDBJ whole genome shotgun (WGS) entry which is preliminary data.</text>
</comment>
<feature type="coiled-coil region" evidence="3">
    <location>
        <begin position="259"/>
        <end position="286"/>
    </location>
</feature>
<gene>
    <name evidence="5" type="ORF">COX64_00510</name>
</gene>
<dbReference type="Proteomes" id="UP000228952">
    <property type="component" value="Unassembled WGS sequence"/>
</dbReference>
<dbReference type="Gene3D" id="3.40.50.300">
    <property type="entry name" value="P-loop containing nucleotide triphosphate hydrolases"/>
    <property type="match status" value="2"/>
</dbReference>
<evidence type="ECO:0000256" key="2">
    <source>
        <dbReference type="ARBA" id="ARBA00022840"/>
    </source>
</evidence>
<evidence type="ECO:0000256" key="3">
    <source>
        <dbReference type="SAM" id="Coils"/>
    </source>
</evidence>
<dbReference type="AlphaFoldDB" id="A0A2M7W303"/>
<dbReference type="InterPro" id="IPR003593">
    <property type="entry name" value="AAA+_ATPase"/>
</dbReference>
<dbReference type="PANTHER" id="PTHR42855">
    <property type="entry name" value="ABC TRANSPORTER ATP-BINDING SUBUNIT"/>
    <property type="match status" value="1"/>
</dbReference>
<dbReference type="GO" id="GO:0005524">
    <property type="term" value="F:ATP binding"/>
    <property type="evidence" value="ECO:0007669"/>
    <property type="project" value="UniProtKB-KW"/>
</dbReference>
<dbReference type="SMART" id="SM00382">
    <property type="entry name" value="AAA"/>
    <property type="match status" value="2"/>
</dbReference>
<dbReference type="InterPro" id="IPR003439">
    <property type="entry name" value="ABC_transporter-like_ATP-bd"/>
</dbReference>
<dbReference type="InterPro" id="IPR027417">
    <property type="entry name" value="P-loop_NTPase"/>
</dbReference>
<feature type="domain" description="ABC transporter" evidence="4">
    <location>
        <begin position="3"/>
        <end position="270"/>
    </location>
</feature>
<dbReference type="Pfam" id="PF12848">
    <property type="entry name" value="ABC_tran_Xtn"/>
    <property type="match status" value="1"/>
</dbReference>
<dbReference type="CDD" id="cd03221">
    <property type="entry name" value="ABCF_EF-3"/>
    <property type="match status" value="2"/>
</dbReference>
<name>A0A2M7W303_9BACT</name>
<dbReference type="EMBL" id="PFQB01000011">
    <property type="protein sequence ID" value="PJA15612.1"/>
    <property type="molecule type" value="Genomic_DNA"/>
</dbReference>
<organism evidence="5 6">
    <name type="scientific">Candidatus Dojkabacteria bacterium CG_4_10_14_0_2_um_filter_Dojkabacteria_WS6_41_15</name>
    <dbReference type="NCBI Taxonomy" id="2014249"/>
    <lineage>
        <taxon>Bacteria</taxon>
        <taxon>Candidatus Dojkabacteria</taxon>
    </lineage>
</organism>
<evidence type="ECO:0000256" key="1">
    <source>
        <dbReference type="ARBA" id="ARBA00022741"/>
    </source>
</evidence>
<proteinExistence type="predicted"/>
<dbReference type="FunFam" id="3.40.50.300:FF:000011">
    <property type="entry name" value="Putative ABC transporter ATP-binding component"/>
    <property type="match status" value="1"/>
</dbReference>
<dbReference type="PROSITE" id="PS00211">
    <property type="entry name" value="ABC_TRANSPORTER_1"/>
    <property type="match status" value="1"/>
</dbReference>
<dbReference type="InterPro" id="IPR051309">
    <property type="entry name" value="ABCF_ATPase"/>
</dbReference>
<dbReference type="GO" id="GO:0016887">
    <property type="term" value="F:ATP hydrolysis activity"/>
    <property type="evidence" value="ECO:0007669"/>
    <property type="project" value="InterPro"/>
</dbReference>
<protein>
    <recommendedName>
        <fullName evidence="4">ABC transporter domain-containing protein</fullName>
    </recommendedName>
</protein>
<dbReference type="PROSITE" id="PS50893">
    <property type="entry name" value="ABC_TRANSPORTER_2"/>
    <property type="match status" value="2"/>
</dbReference>
<feature type="domain" description="ABC transporter" evidence="4">
    <location>
        <begin position="346"/>
        <end position="576"/>
    </location>
</feature>
<dbReference type="InterPro" id="IPR017871">
    <property type="entry name" value="ABC_transporter-like_CS"/>
</dbReference>